<dbReference type="AlphaFoldDB" id="A0A069CVJ5"/>
<dbReference type="GO" id="GO:0003677">
    <property type="term" value="F:DNA binding"/>
    <property type="evidence" value="ECO:0007669"/>
    <property type="project" value="UniProtKB-KW"/>
</dbReference>
<dbReference type="InterPro" id="IPR036390">
    <property type="entry name" value="WH_DNA-bd_sf"/>
</dbReference>
<protein>
    <submittedName>
        <fullName evidence="5">Transcriptional regulator</fullName>
    </submittedName>
</protein>
<dbReference type="Pfam" id="PF01638">
    <property type="entry name" value="HxlR"/>
    <property type="match status" value="1"/>
</dbReference>
<name>A0A069CVJ5_WEIOS</name>
<sequence>MTAATEQKVSEGNCADAVICDKFTATFNILGRKWNGLIIEVLLNEGPSRFKDLSRAVINCSDRVMVERLKELEEADLIERRTYEDSSLIEYALTERGESMRPMMEAIHTWSDKWNS</sequence>
<organism evidence="5 6">
    <name type="scientific">Weissella oryzae (strain DSM 25784 / JCM 18191 / LMG 30913 / SG25)</name>
    <dbReference type="NCBI Taxonomy" id="1329250"/>
    <lineage>
        <taxon>Bacteria</taxon>
        <taxon>Bacillati</taxon>
        <taxon>Bacillota</taxon>
        <taxon>Bacilli</taxon>
        <taxon>Lactobacillales</taxon>
        <taxon>Lactobacillaceae</taxon>
        <taxon>Weissella</taxon>
    </lineage>
</organism>
<evidence type="ECO:0000313" key="6">
    <source>
        <dbReference type="Proteomes" id="UP000030643"/>
    </source>
</evidence>
<gene>
    <name evidence="5" type="ORF">WOSG25_091060</name>
</gene>
<dbReference type="EMBL" id="DF820492">
    <property type="protein sequence ID" value="GAK31407.1"/>
    <property type="molecule type" value="Genomic_DNA"/>
</dbReference>
<keyword evidence="3" id="KW-0804">Transcription</keyword>
<dbReference type="InterPro" id="IPR036388">
    <property type="entry name" value="WH-like_DNA-bd_sf"/>
</dbReference>
<dbReference type="RefSeq" id="WP_045476932.1">
    <property type="nucleotide sequence ID" value="NZ_DF820492.1"/>
</dbReference>
<evidence type="ECO:0000256" key="1">
    <source>
        <dbReference type="ARBA" id="ARBA00023015"/>
    </source>
</evidence>
<dbReference type="InterPro" id="IPR002577">
    <property type="entry name" value="HTH_HxlR"/>
</dbReference>
<keyword evidence="2" id="KW-0238">DNA-binding</keyword>
<dbReference type="SUPFAM" id="SSF46785">
    <property type="entry name" value="Winged helix' DNA-binding domain"/>
    <property type="match status" value="1"/>
</dbReference>
<evidence type="ECO:0000256" key="3">
    <source>
        <dbReference type="ARBA" id="ARBA00023163"/>
    </source>
</evidence>
<dbReference type="PANTHER" id="PTHR33204:SF37">
    <property type="entry name" value="HTH-TYPE TRANSCRIPTIONAL REGULATOR YODB"/>
    <property type="match status" value="1"/>
</dbReference>
<feature type="domain" description="HTH hxlR-type" evidence="4">
    <location>
        <begin position="20"/>
        <end position="116"/>
    </location>
</feature>
<proteinExistence type="predicted"/>
<dbReference type="Gene3D" id="1.10.10.10">
    <property type="entry name" value="Winged helix-like DNA-binding domain superfamily/Winged helix DNA-binding domain"/>
    <property type="match status" value="1"/>
</dbReference>
<evidence type="ECO:0000313" key="5">
    <source>
        <dbReference type="EMBL" id="GAK31407.1"/>
    </source>
</evidence>
<evidence type="ECO:0000256" key="2">
    <source>
        <dbReference type="ARBA" id="ARBA00023125"/>
    </source>
</evidence>
<dbReference type="PANTHER" id="PTHR33204">
    <property type="entry name" value="TRANSCRIPTIONAL REGULATOR, MARR FAMILY"/>
    <property type="match status" value="1"/>
</dbReference>
<keyword evidence="6" id="KW-1185">Reference proteome</keyword>
<dbReference type="OrthoDB" id="9800966at2"/>
<dbReference type="Proteomes" id="UP000030643">
    <property type="component" value="Unassembled WGS sequence"/>
</dbReference>
<dbReference type="STRING" id="1329250.WOSG25_091060"/>
<dbReference type="eggNOG" id="COG1733">
    <property type="taxonomic scope" value="Bacteria"/>
</dbReference>
<dbReference type="PROSITE" id="PS51118">
    <property type="entry name" value="HTH_HXLR"/>
    <property type="match status" value="1"/>
</dbReference>
<evidence type="ECO:0000259" key="4">
    <source>
        <dbReference type="PROSITE" id="PS51118"/>
    </source>
</evidence>
<reference evidence="6" key="1">
    <citation type="journal article" date="2014" name="Genome Announc.">
        <title>Draft genome sequence of Weissella oryzae SG25T, isolated from fermented rice grains.</title>
        <authorList>
            <person name="Tanizawa Y."/>
            <person name="Fujisawa T."/>
            <person name="Mochizuki T."/>
            <person name="Kaminuma E."/>
            <person name="Suzuki Y."/>
            <person name="Nakamura Y."/>
            <person name="Tohno M."/>
        </authorList>
    </citation>
    <scope>NUCLEOTIDE SEQUENCE [LARGE SCALE GENOMIC DNA]</scope>
    <source>
        <strain evidence="6">DSM 25784 / JCM 18191 / LMG 30913 / SG25</strain>
    </source>
</reference>
<accession>A0A069CVJ5</accession>
<keyword evidence="1" id="KW-0805">Transcription regulation</keyword>